<dbReference type="InterPro" id="IPR029058">
    <property type="entry name" value="AB_hydrolase_fold"/>
</dbReference>
<dbReference type="Proteomes" id="UP000501058">
    <property type="component" value="Chromosome"/>
</dbReference>
<dbReference type="Pfam" id="PF08840">
    <property type="entry name" value="BAAT_C"/>
    <property type="match status" value="1"/>
</dbReference>
<dbReference type="GO" id="GO:0006637">
    <property type="term" value="P:acyl-CoA metabolic process"/>
    <property type="evidence" value="ECO:0007669"/>
    <property type="project" value="InterPro"/>
</dbReference>
<accession>A0A6G7Y2B0</accession>
<feature type="domain" description="BAAT/Acyl-CoA thioester hydrolase C-terminal" evidence="3">
    <location>
        <begin position="125"/>
        <end position="336"/>
    </location>
</feature>
<sequence>MDTQRTTPPKRRRGWRIVGWSALGLVGLLVLGVVGLMVFKPWAPRFVTTDPGPGGTRVTEAGVLGNYYPAAGSADAPAVLVLGGSEGGIDAWVDEQARALAGAGYHALALSYFGGPGQDHALHRVPLETFDAALDWLRGRPGVDGSRLAVLGTSKGGEAALLVGTRHPELNAVVANVPSTVAWQGLNLVEPWTMGSLGSSWTAGGVDVPFLRFPAAPPQGDLIHTHQAALDTLDQHGDARIDVGRIAGALLLVCGEADTMWPSCPMSRDVQARATGAATVELLAYPDAGHAASGVPAPVGEPLYGPLDALGGTPETNAAAREQSWSRTLTFLRDAFGS</sequence>
<reference evidence="4 5" key="1">
    <citation type="submission" date="2020-03" db="EMBL/GenBank/DDBJ databases">
        <title>Propioniciclava sp. nov., isolated from Hydrophilus acuminatus.</title>
        <authorList>
            <person name="Hyun D.-W."/>
            <person name="Bae J.-W."/>
        </authorList>
    </citation>
    <scope>NUCLEOTIDE SEQUENCE [LARGE SCALE GENOMIC DNA]</scope>
    <source>
        <strain evidence="4 5">HDW11</strain>
    </source>
</reference>
<keyword evidence="2" id="KW-0812">Transmembrane</keyword>
<dbReference type="SUPFAM" id="SSF53474">
    <property type="entry name" value="alpha/beta-Hydrolases"/>
    <property type="match status" value="1"/>
</dbReference>
<evidence type="ECO:0000256" key="2">
    <source>
        <dbReference type="SAM" id="Phobius"/>
    </source>
</evidence>
<dbReference type="AlphaFoldDB" id="A0A6G7Y2B0"/>
<name>A0A6G7Y2B0_9ACTN</name>
<dbReference type="PANTHER" id="PTHR10824">
    <property type="entry name" value="ACYL-COENZYME A THIOESTERASE-RELATED"/>
    <property type="match status" value="1"/>
</dbReference>
<dbReference type="Gene3D" id="3.40.50.1820">
    <property type="entry name" value="alpha/beta hydrolase"/>
    <property type="match status" value="1"/>
</dbReference>
<dbReference type="InterPro" id="IPR016662">
    <property type="entry name" value="Acyl-CoA_thioEstase_long-chain"/>
</dbReference>
<dbReference type="PIRSF" id="PIRSF016521">
    <property type="entry name" value="Acyl-CoA_hydro"/>
    <property type="match status" value="1"/>
</dbReference>
<feature type="transmembrane region" description="Helical" evidence="2">
    <location>
        <begin position="20"/>
        <end position="39"/>
    </location>
</feature>
<gene>
    <name evidence="4" type="ORF">G7070_00370</name>
</gene>
<feature type="active site" description="Charge relay system" evidence="1">
    <location>
        <position position="258"/>
    </location>
</feature>
<dbReference type="EMBL" id="CP049865">
    <property type="protein sequence ID" value="QIK71014.1"/>
    <property type="molecule type" value="Genomic_DNA"/>
</dbReference>
<dbReference type="GO" id="GO:0006631">
    <property type="term" value="P:fatty acid metabolic process"/>
    <property type="evidence" value="ECO:0007669"/>
    <property type="project" value="TreeGrafter"/>
</dbReference>
<dbReference type="InterPro" id="IPR014940">
    <property type="entry name" value="BAAT_C"/>
</dbReference>
<keyword evidence="2" id="KW-1133">Transmembrane helix</keyword>
<organism evidence="4 5">
    <name type="scientific">Propioniciclava coleopterorum</name>
    <dbReference type="NCBI Taxonomy" id="2714937"/>
    <lineage>
        <taxon>Bacteria</taxon>
        <taxon>Bacillati</taxon>
        <taxon>Actinomycetota</taxon>
        <taxon>Actinomycetes</taxon>
        <taxon>Propionibacteriales</taxon>
        <taxon>Propionibacteriaceae</taxon>
        <taxon>Propioniciclava</taxon>
    </lineage>
</organism>
<feature type="active site" description="Charge relay system" evidence="1">
    <location>
        <position position="290"/>
    </location>
</feature>
<dbReference type="PANTHER" id="PTHR10824:SF4">
    <property type="entry name" value="ACYL-COENZYME A THIOESTERASE 1-LIKE"/>
    <property type="match status" value="1"/>
</dbReference>
<keyword evidence="5" id="KW-1185">Reference proteome</keyword>
<evidence type="ECO:0000313" key="5">
    <source>
        <dbReference type="Proteomes" id="UP000501058"/>
    </source>
</evidence>
<keyword evidence="4" id="KW-0378">Hydrolase</keyword>
<keyword evidence="2" id="KW-0472">Membrane</keyword>
<dbReference type="KEGG" id="prv:G7070_00370"/>
<dbReference type="RefSeq" id="WP_166230866.1">
    <property type="nucleotide sequence ID" value="NZ_CP049865.1"/>
</dbReference>
<evidence type="ECO:0000256" key="1">
    <source>
        <dbReference type="PIRSR" id="PIRSR016521-1"/>
    </source>
</evidence>
<evidence type="ECO:0000259" key="3">
    <source>
        <dbReference type="Pfam" id="PF08840"/>
    </source>
</evidence>
<dbReference type="GO" id="GO:0047617">
    <property type="term" value="F:fatty acyl-CoA hydrolase activity"/>
    <property type="evidence" value="ECO:0007669"/>
    <property type="project" value="TreeGrafter"/>
</dbReference>
<feature type="active site" description="Charge relay system" evidence="1">
    <location>
        <position position="154"/>
    </location>
</feature>
<proteinExistence type="predicted"/>
<protein>
    <submittedName>
        <fullName evidence="4">Acyl-CoA thioester hydrolase</fullName>
    </submittedName>
</protein>
<evidence type="ECO:0000313" key="4">
    <source>
        <dbReference type="EMBL" id="QIK71014.1"/>
    </source>
</evidence>